<evidence type="ECO:0000313" key="2">
    <source>
        <dbReference type="Proteomes" id="UP000076738"/>
    </source>
</evidence>
<name>A0A167FRB0_CALVF</name>
<proteinExistence type="predicted"/>
<evidence type="ECO:0000313" key="1">
    <source>
        <dbReference type="EMBL" id="KZO89764.1"/>
    </source>
</evidence>
<dbReference type="Proteomes" id="UP000076738">
    <property type="component" value="Unassembled WGS sequence"/>
</dbReference>
<dbReference type="OrthoDB" id="2562239at2759"/>
<organism evidence="1 2">
    <name type="scientific">Calocera viscosa (strain TUFC12733)</name>
    <dbReference type="NCBI Taxonomy" id="1330018"/>
    <lineage>
        <taxon>Eukaryota</taxon>
        <taxon>Fungi</taxon>
        <taxon>Dikarya</taxon>
        <taxon>Basidiomycota</taxon>
        <taxon>Agaricomycotina</taxon>
        <taxon>Dacrymycetes</taxon>
        <taxon>Dacrymycetales</taxon>
        <taxon>Dacrymycetaceae</taxon>
        <taxon>Calocera</taxon>
    </lineage>
</organism>
<accession>A0A167FRB0</accession>
<dbReference type="AlphaFoldDB" id="A0A167FRB0"/>
<keyword evidence="2" id="KW-1185">Reference proteome</keyword>
<dbReference type="EMBL" id="KV417366">
    <property type="protein sequence ID" value="KZO89764.1"/>
    <property type="molecule type" value="Genomic_DNA"/>
</dbReference>
<sequence length="89" mass="9832">MKHPQVIAVLYVLLLVPTVWRTITYPRPVQLLATFVRLTLFDFIRMSTFALRAQEGATAEIPTIPSQESASSLPNKFCSALASSFSSTS</sequence>
<protein>
    <submittedName>
        <fullName evidence="1">Uncharacterized protein</fullName>
    </submittedName>
</protein>
<gene>
    <name evidence="1" type="ORF">CALVIDRAFT_543284</name>
</gene>
<reference evidence="1 2" key="1">
    <citation type="journal article" date="2016" name="Mol. Biol. Evol.">
        <title>Comparative Genomics of Early-Diverging Mushroom-Forming Fungi Provides Insights into the Origins of Lignocellulose Decay Capabilities.</title>
        <authorList>
            <person name="Nagy L.G."/>
            <person name="Riley R."/>
            <person name="Tritt A."/>
            <person name="Adam C."/>
            <person name="Daum C."/>
            <person name="Floudas D."/>
            <person name="Sun H."/>
            <person name="Yadav J.S."/>
            <person name="Pangilinan J."/>
            <person name="Larsson K.H."/>
            <person name="Matsuura K."/>
            <person name="Barry K."/>
            <person name="Labutti K."/>
            <person name="Kuo R."/>
            <person name="Ohm R.A."/>
            <person name="Bhattacharya S.S."/>
            <person name="Shirouzu T."/>
            <person name="Yoshinaga Y."/>
            <person name="Martin F.M."/>
            <person name="Grigoriev I.V."/>
            <person name="Hibbett D.S."/>
        </authorList>
    </citation>
    <scope>NUCLEOTIDE SEQUENCE [LARGE SCALE GENOMIC DNA]</scope>
    <source>
        <strain evidence="1 2">TUFC12733</strain>
    </source>
</reference>